<evidence type="ECO:0000313" key="2">
    <source>
        <dbReference type="Proteomes" id="UP001152320"/>
    </source>
</evidence>
<dbReference type="EMBL" id="JAIZAY010000924">
    <property type="protein sequence ID" value="KAJ8017854.1"/>
    <property type="molecule type" value="Genomic_DNA"/>
</dbReference>
<evidence type="ECO:0000313" key="1">
    <source>
        <dbReference type="EMBL" id="KAJ8017854.1"/>
    </source>
</evidence>
<reference evidence="1" key="1">
    <citation type="submission" date="2021-10" db="EMBL/GenBank/DDBJ databases">
        <title>Tropical sea cucumber genome reveals ecological adaptation and Cuvierian tubules defense mechanism.</title>
        <authorList>
            <person name="Chen T."/>
        </authorList>
    </citation>
    <scope>NUCLEOTIDE SEQUENCE</scope>
    <source>
        <strain evidence="1">Nanhai2018</strain>
        <tissue evidence="1">Muscle</tissue>
    </source>
</reference>
<organism evidence="1 2">
    <name type="scientific">Holothuria leucospilota</name>
    <name type="common">Black long sea cucumber</name>
    <name type="synonym">Mertensiothuria leucospilota</name>
    <dbReference type="NCBI Taxonomy" id="206669"/>
    <lineage>
        <taxon>Eukaryota</taxon>
        <taxon>Metazoa</taxon>
        <taxon>Echinodermata</taxon>
        <taxon>Eleutherozoa</taxon>
        <taxon>Echinozoa</taxon>
        <taxon>Holothuroidea</taxon>
        <taxon>Aspidochirotacea</taxon>
        <taxon>Aspidochirotida</taxon>
        <taxon>Holothuriidae</taxon>
        <taxon>Holothuria</taxon>
    </lineage>
</organism>
<protein>
    <submittedName>
        <fullName evidence="1">Uncharacterized protein</fullName>
    </submittedName>
</protein>
<sequence length="56" mass="6396">MSLPTQLLSASECIIKGPPPLTFCKLYQFLPLHDKQNENHFLQSLHTFLTPQADRS</sequence>
<proteinExistence type="predicted"/>
<dbReference type="Proteomes" id="UP001152320">
    <property type="component" value="Unassembled WGS sequence"/>
</dbReference>
<gene>
    <name evidence="1" type="ORF">HOLleu_44484</name>
</gene>
<dbReference type="AlphaFoldDB" id="A0A9Q1BAF8"/>
<accession>A0A9Q1BAF8</accession>
<comment type="caution">
    <text evidence="1">The sequence shown here is derived from an EMBL/GenBank/DDBJ whole genome shotgun (WGS) entry which is preliminary data.</text>
</comment>
<keyword evidence="2" id="KW-1185">Reference proteome</keyword>
<name>A0A9Q1BAF8_HOLLE</name>